<dbReference type="GO" id="GO:0043448">
    <property type="term" value="P:alkane catabolic process"/>
    <property type="evidence" value="ECO:0007669"/>
    <property type="project" value="TreeGrafter"/>
</dbReference>
<dbReference type="RefSeq" id="WP_115937923.1">
    <property type="nucleotide sequence ID" value="NZ_QRDW01000009.1"/>
</dbReference>
<sequence length="149" mass="16204">MKIRFASILISLSLLAGCVSYGLSLPNGISVREVAGGKILTNEAGLTLYVFDLDLPGISNCYQDCATNWPPAYAADGAEAKGDFSMIPRKDGRNQWAYKEQPLYLFIKDKKPGDINGDGVRNVWYIVTMSSKDDSGQKSTEEGGYSSGY</sequence>
<dbReference type="PANTHER" id="PTHR39335:SF1">
    <property type="entry name" value="BLL4220 PROTEIN"/>
    <property type="match status" value="1"/>
</dbReference>
<organism evidence="1 2">
    <name type="scientific">Aestuariispira insulae</name>
    <dbReference type="NCBI Taxonomy" id="1461337"/>
    <lineage>
        <taxon>Bacteria</taxon>
        <taxon>Pseudomonadati</taxon>
        <taxon>Pseudomonadota</taxon>
        <taxon>Alphaproteobacteria</taxon>
        <taxon>Rhodospirillales</taxon>
        <taxon>Kiloniellaceae</taxon>
        <taxon>Aestuariispira</taxon>
    </lineage>
</organism>
<reference evidence="1 2" key="1">
    <citation type="submission" date="2018-07" db="EMBL/GenBank/DDBJ databases">
        <title>Genomic Encyclopedia of Type Strains, Phase III (KMG-III): the genomes of soil and plant-associated and newly described type strains.</title>
        <authorList>
            <person name="Whitman W."/>
        </authorList>
    </citation>
    <scope>NUCLEOTIDE SEQUENCE [LARGE SCALE GENOMIC DNA]</scope>
    <source>
        <strain evidence="1 2">CECT 8488</strain>
    </source>
</reference>
<accession>A0A3D9HE50</accession>
<keyword evidence="2" id="KW-1185">Reference proteome</keyword>
<dbReference type="PANTHER" id="PTHR39335">
    <property type="entry name" value="BLL4220 PROTEIN"/>
    <property type="match status" value="1"/>
</dbReference>
<dbReference type="EMBL" id="QRDW01000009">
    <property type="protein sequence ID" value="RED47753.1"/>
    <property type="molecule type" value="Genomic_DNA"/>
</dbReference>
<dbReference type="OrthoDB" id="9800666at2"/>
<dbReference type="AlphaFoldDB" id="A0A3D9HE50"/>
<proteinExistence type="predicted"/>
<name>A0A3D9HE50_9PROT</name>
<protein>
    <submittedName>
        <fullName evidence="1">Putative lipoprotein with Yx(FWY)xxD motif</fullName>
    </submittedName>
</protein>
<dbReference type="PROSITE" id="PS51257">
    <property type="entry name" value="PROKAR_LIPOPROTEIN"/>
    <property type="match status" value="1"/>
</dbReference>
<keyword evidence="1" id="KW-0449">Lipoprotein</keyword>
<comment type="caution">
    <text evidence="1">The sequence shown here is derived from an EMBL/GenBank/DDBJ whole genome shotgun (WGS) entry which is preliminary data.</text>
</comment>
<dbReference type="Proteomes" id="UP000256845">
    <property type="component" value="Unassembled WGS sequence"/>
</dbReference>
<evidence type="ECO:0000313" key="2">
    <source>
        <dbReference type="Proteomes" id="UP000256845"/>
    </source>
</evidence>
<dbReference type="Pfam" id="PF03640">
    <property type="entry name" value="Lipoprotein_15"/>
    <property type="match status" value="2"/>
</dbReference>
<evidence type="ECO:0000313" key="1">
    <source>
        <dbReference type="EMBL" id="RED47753.1"/>
    </source>
</evidence>
<dbReference type="InterPro" id="IPR005297">
    <property type="entry name" value="Lipoprotein_repeat"/>
</dbReference>
<gene>
    <name evidence="1" type="ORF">DFP90_109117</name>
</gene>